<dbReference type="GeneTree" id="ENSGT01010000224726"/>
<name>A0A2I3TDV2_PANTR</name>
<proteinExistence type="predicted"/>
<dbReference type="Proteomes" id="UP000002277">
    <property type="component" value="Chromosome 6"/>
</dbReference>
<organism evidence="1 2">
    <name type="scientific">Pan troglodytes</name>
    <name type="common">Chimpanzee</name>
    <dbReference type="NCBI Taxonomy" id="9598"/>
    <lineage>
        <taxon>Eukaryota</taxon>
        <taxon>Metazoa</taxon>
        <taxon>Chordata</taxon>
        <taxon>Craniata</taxon>
        <taxon>Vertebrata</taxon>
        <taxon>Euteleostomi</taxon>
        <taxon>Mammalia</taxon>
        <taxon>Eutheria</taxon>
        <taxon>Euarchontoglires</taxon>
        <taxon>Primates</taxon>
        <taxon>Haplorrhini</taxon>
        <taxon>Catarrhini</taxon>
        <taxon>Hominidae</taxon>
        <taxon>Pan</taxon>
    </lineage>
</organism>
<evidence type="ECO:0008006" key="3">
    <source>
        <dbReference type="Google" id="ProtNLM"/>
    </source>
</evidence>
<sequence>MANRGAKRHNGPNTGNKICQFKLILLGDSAIGKSSQFHEFKESTIVLALSQLLC</sequence>
<dbReference type="EMBL" id="AACZ04060706">
    <property type="status" value="NOT_ANNOTATED_CDS"/>
    <property type="molecule type" value="Genomic_DNA"/>
</dbReference>
<protein>
    <recommendedName>
        <fullName evidence="3">RAB5A</fullName>
    </recommendedName>
</protein>
<dbReference type="Bgee" id="ENSPTRG00000052541">
    <property type="expression patterns" value="Expressed in Brodmann (1909) area 10"/>
</dbReference>
<dbReference type="OMA" id="ESSIGCF"/>
<reference evidence="1 2" key="1">
    <citation type="journal article" date="2005" name="Nature">
        <title>Initial sequence of the chimpanzee genome and comparison with the human genome.</title>
        <authorList>
            <consortium name="Chimpanzee sequencing and analysis consortium"/>
        </authorList>
    </citation>
    <scope>NUCLEOTIDE SEQUENCE [LARGE SCALE GENOMIC DNA]</scope>
</reference>
<dbReference type="AlphaFoldDB" id="A0A2I3TDV2"/>
<dbReference type="InParanoid" id="A0A2I3TDV2"/>
<keyword evidence="2" id="KW-1185">Reference proteome</keyword>
<reference evidence="1" key="2">
    <citation type="submission" date="2025-08" db="UniProtKB">
        <authorList>
            <consortium name="Ensembl"/>
        </authorList>
    </citation>
    <scope>IDENTIFICATION</scope>
</reference>
<evidence type="ECO:0000313" key="1">
    <source>
        <dbReference type="Ensembl" id="ENSPTRP00000087371.1"/>
    </source>
</evidence>
<accession>A0A2I3TDV2</accession>
<evidence type="ECO:0000313" key="2">
    <source>
        <dbReference type="Proteomes" id="UP000002277"/>
    </source>
</evidence>
<reference evidence="1" key="3">
    <citation type="submission" date="2025-09" db="UniProtKB">
        <authorList>
            <consortium name="Ensembl"/>
        </authorList>
    </citation>
    <scope>IDENTIFICATION</scope>
</reference>
<dbReference type="Ensembl" id="ENSPTRT00000077337.1">
    <property type="protein sequence ID" value="ENSPTRP00000087371.1"/>
    <property type="gene ID" value="ENSPTRG00000052541.1"/>
</dbReference>